<dbReference type="SUPFAM" id="SSF89447">
    <property type="entry name" value="AbrB/MazE/MraZ-like"/>
    <property type="match status" value="1"/>
</dbReference>
<evidence type="ECO:0000313" key="4">
    <source>
        <dbReference type="Proteomes" id="UP001059836"/>
    </source>
</evidence>
<sequence length="77" mass="8273">MRTTIDRSGRIVVPKELRARIGLVPGEIEIRVSGSSLVIEPVAGDDLVAKDGLLVLPDGGPELSADDIRELRLGDQR</sequence>
<dbReference type="NCBIfam" id="TIGR01439">
    <property type="entry name" value="lp_hng_hel_AbrB"/>
    <property type="match status" value="1"/>
</dbReference>
<proteinExistence type="predicted"/>
<evidence type="ECO:0000259" key="2">
    <source>
        <dbReference type="PROSITE" id="PS51740"/>
    </source>
</evidence>
<organism evidence="3 4">
    <name type="scientific">Gordonia pseudamarae</name>
    <dbReference type="NCBI Taxonomy" id="2831662"/>
    <lineage>
        <taxon>Bacteria</taxon>
        <taxon>Bacillati</taxon>
        <taxon>Actinomycetota</taxon>
        <taxon>Actinomycetes</taxon>
        <taxon>Mycobacteriales</taxon>
        <taxon>Gordoniaceae</taxon>
        <taxon>Gordonia</taxon>
    </lineage>
</organism>
<name>A0ABX6IN23_9ACTN</name>
<dbReference type="Gene3D" id="2.10.260.10">
    <property type="match status" value="1"/>
</dbReference>
<evidence type="ECO:0000256" key="1">
    <source>
        <dbReference type="PROSITE-ProRule" id="PRU01076"/>
    </source>
</evidence>
<reference evidence="3" key="1">
    <citation type="journal article" date="2021" name="Nat. Microbiol.">
        <title>Cocultivation of an ultrasmall environmental parasitic bacterium with lytic ability against bacteria associated with wastewater foams.</title>
        <authorList>
            <person name="Batinovic S."/>
            <person name="Rose J.J.A."/>
            <person name="Ratcliffe J."/>
            <person name="Seviour R.J."/>
            <person name="Petrovski S."/>
        </authorList>
    </citation>
    <scope>NUCLEOTIDE SEQUENCE</scope>
    <source>
        <strain evidence="3">CON9</strain>
    </source>
</reference>
<dbReference type="InterPro" id="IPR037914">
    <property type="entry name" value="SpoVT-AbrB_sf"/>
</dbReference>
<dbReference type="RefSeq" id="WP_213245429.1">
    <property type="nucleotide sequence ID" value="NZ_CP045806.1"/>
</dbReference>
<dbReference type="PROSITE" id="PS51740">
    <property type="entry name" value="SPOVT_ABRB"/>
    <property type="match status" value="1"/>
</dbReference>
<keyword evidence="4" id="KW-1185">Reference proteome</keyword>
<evidence type="ECO:0000313" key="3">
    <source>
        <dbReference type="EMBL" id="QHN37111.1"/>
    </source>
</evidence>
<dbReference type="EMBL" id="CP045809">
    <property type="protein sequence ID" value="QHN37111.1"/>
    <property type="molecule type" value="Genomic_DNA"/>
</dbReference>
<feature type="domain" description="SpoVT-AbrB" evidence="2">
    <location>
        <begin position="1"/>
        <end position="44"/>
    </location>
</feature>
<dbReference type="Pfam" id="PF04014">
    <property type="entry name" value="MazE_antitoxin"/>
    <property type="match status" value="1"/>
</dbReference>
<dbReference type="Proteomes" id="UP001059836">
    <property type="component" value="Chromosome"/>
</dbReference>
<accession>A0ABX6IN23</accession>
<dbReference type="SMART" id="SM00966">
    <property type="entry name" value="SpoVT_AbrB"/>
    <property type="match status" value="1"/>
</dbReference>
<gene>
    <name evidence="3" type="ORF">GII31_21640</name>
</gene>
<protein>
    <submittedName>
        <fullName evidence="3">AbrB/MazE/SpoVT family DNA-binding domain-containing protein</fullName>
    </submittedName>
</protein>
<keyword evidence="1 3" id="KW-0238">DNA-binding</keyword>
<dbReference type="GO" id="GO:0003677">
    <property type="term" value="F:DNA binding"/>
    <property type="evidence" value="ECO:0007669"/>
    <property type="project" value="UniProtKB-KW"/>
</dbReference>
<dbReference type="InterPro" id="IPR007159">
    <property type="entry name" value="SpoVT-AbrB_dom"/>
</dbReference>